<protein>
    <submittedName>
        <fullName evidence="2">Uncharacterized conserved protein, DUF1330 family</fullName>
    </submittedName>
</protein>
<dbReference type="AlphaFoldDB" id="A0A1H4X4H2"/>
<gene>
    <name evidence="2" type="ORF">SAMN05444164_3344</name>
</gene>
<proteinExistence type="predicted"/>
<reference evidence="2 3" key="1">
    <citation type="submission" date="2016-10" db="EMBL/GenBank/DDBJ databases">
        <authorList>
            <person name="de Groot N.N."/>
        </authorList>
    </citation>
    <scope>NUCLEOTIDE SEQUENCE [LARGE SCALE GENOMIC DNA]</scope>
    <source>
        <strain evidence="2 3">MT12</strain>
    </source>
</reference>
<name>A0A1H4X4H2_9BRAD</name>
<dbReference type="Pfam" id="PF07045">
    <property type="entry name" value="DUF1330"/>
    <property type="match status" value="1"/>
</dbReference>
<dbReference type="OrthoDB" id="9806380at2"/>
<dbReference type="PANTHER" id="PTHR41521">
    <property type="match status" value="1"/>
</dbReference>
<dbReference type="SUPFAM" id="SSF54909">
    <property type="entry name" value="Dimeric alpha+beta barrel"/>
    <property type="match status" value="1"/>
</dbReference>
<organism evidence="2 3">
    <name type="scientific">Bradyrhizobium erythrophlei</name>
    <dbReference type="NCBI Taxonomy" id="1437360"/>
    <lineage>
        <taxon>Bacteria</taxon>
        <taxon>Pseudomonadati</taxon>
        <taxon>Pseudomonadota</taxon>
        <taxon>Alphaproteobacteria</taxon>
        <taxon>Hyphomicrobiales</taxon>
        <taxon>Nitrobacteraceae</taxon>
        <taxon>Bradyrhizobium</taxon>
    </lineage>
</organism>
<feature type="domain" description="DUF1330" evidence="1">
    <location>
        <begin position="2"/>
        <end position="94"/>
    </location>
</feature>
<accession>A0A1H4X4H2</accession>
<dbReference type="RefSeq" id="WP_092116975.1">
    <property type="nucleotide sequence ID" value="NZ_FNTH01000001.1"/>
</dbReference>
<dbReference type="Proteomes" id="UP000198992">
    <property type="component" value="Unassembled WGS sequence"/>
</dbReference>
<evidence type="ECO:0000313" key="3">
    <source>
        <dbReference type="Proteomes" id="UP000198992"/>
    </source>
</evidence>
<dbReference type="EMBL" id="FNTH01000001">
    <property type="protein sequence ID" value="SEC99644.1"/>
    <property type="molecule type" value="Genomic_DNA"/>
</dbReference>
<evidence type="ECO:0000259" key="1">
    <source>
        <dbReference type="Pfam" id="PF07045"/>
    </source>
</evidence>
<dbReference type="InterPro" id="IPR010753">
    <property type="entry name" value="DUF1330"/>
</dbReference>
<dbReference type="InterPro" id="IPR011008">
    <property type="entry name" value="Dimeric_a/b-barrel"/>
</dbReference>
<dbReference type="PANTHER" id="PTHR41521:SF4">
    <property type="entry name" value="BLR0684 PROTEIN"/>
    <property type="match status" value="1"/>
</dbReference>
<dbReference type="Gene3D" id="3.30.70.100">
    <property type="match status" value="1"/>
</dbReference>
<evidence type="ECO:0000313" key="2">
    <source>
        <dbReference type="EMBL" id="SEC99644.1"/>
    </source>
</evidence>
<sequence>MPAYVILINNKTTDATELDRYRPKAAAARAGHPVTFLAVNGKYEVLEGAPAESITIAQFPDMAAAKAWYDSPEYQDAKQHRLRGADFRIILTEGL</sequence>